<reference evidence="2" key="1">
    <citation type="submission" date="2021-06" db="EMBL/GenBank/DDBJ databases">
        <authorList>
            <person name="Kallberg Y."/>
            <person name="Tangrot J."/>
            <person name="Rosling A."/>
        </authorList>
    </citation>
    <scope>NUCLEOTIDE SEQUENCE</scope>
    <source>
        <strain evidence="2">87-6 pot B 2015</strain>
    </source>
</reference>
<dbReference type="Proteomes" id="UP000789375">
    <property type="component" value="Unassembled WGS sequence"/>
</dbReference>
<dbReference type="EMBL" id="CAJVPP010000332">
    <property type="protein sequence ID" value="CAG8470583.1"/>
    <property type="molecule type" value="Genomic_DNA"/>
</dbReference>
<keyword evidence="1" id="KW-0472">Membrane</keyword>
<dbReference type="AlphaFoldDB" id="A0A9N8W095"/>
<proteinExistence type="predicted"/>
<evidence type="ECO:0000313" key="2">
    <source>
        <dbReference type="EMBL" id="CAG8470583.1"/>
    </source>
</evidence>
<name>A0A9N8W095_FUNMO</name>
<evidence type="ECO:0000313" key="3">
    <source>
        <dbReference type="Proteomes" id="UP000789375"/>
    </source>
</evidence>
<feature type="transmembrane region" description="Helical" evidence="1">
    <location>
        <begin position="43"/>
        <end position="62"/>
    </location>
</feature>
<keyword evidence="1" id="KW-0812">Transmembrane</keyword>
<organism evidence="2 3">
    <name type="scientific">Funneliformis mosseae</name>
    <name type="common">Endomycorrhizal fungus</name>
    <name type="synonym">Glomus mosseae</name>
    <dbReference type="NCBI Taxonomy" id="27381"/>
    <lineage>
        <taxon>Eukaryota</taxon>
        <taxon>Fungi</taxon>
        <taxon>Fungi incertae sedis</taxon>
        <taxon>Mucoromycota</taxon>
        <taxon>Glomeromycotina</taxon>
        <taxon>Glomeromycetes</taxon>
        <taxon>Glomerales</taxon>
        <taxon>Glomeraceae</taxon>
        <taxon>Funneliformis</taxon>
    </lineage>
</organism>
<keyword evidence="3" id="KW-1185">Reference proteome</keyword>
<accession>A0A9N8W095</accession>
<sequence>MSQIFLSLNNDNVFSGIIPNETYWYNDIRNFQPRRLDTTYLEWAVLFLGWYIILSAVPNLWIDYDLWNAFVNRDTTSRPLKVTKAEQREARGITSFPYQPTIPHKEVSGTSSQRIVCIDKTFGKAKRIELFNNKVMANNKQSSPAIQLVNTLQHQKGKEMDGSEHLSTCSTALKKKEITQPQAASPFWDMKFERINKYHPRNQQQGKGKGRRQRMKAYSIKDVEKMANQSNQQSRRKINETTLRDFYNELEHVSMIDP</sequence>
<evidence type="ECO:0000256" key="1">
    <source>
        <dbReference type="SAM" id="Phobius"/>
    </source>
</evidence>
<gene>
    <name evidence="2" type="ORF">FMOSSE_LOCUS2496</name>
</gene>
<protein>
    <submittedName>
        <fullName evidence="2">3702_t:CDS:1</fullName>
    </submittedName>
</protein>
<keyword evidence="1" id="KW-1133">Transmembrane helix</keyword>
<comment type="caution">
    <text evidence="2">The sequence shown here is derived from an EMBL/GenBank/DDBJ whole genome shotgun (WGS) entry which is preliminary data.</text>
</comment>